<dbReference type="InterPro" id="IPR002549">
    <property type="entry name" value="AI-2E-like"/>
</dbReference>
<feature type="transmembrane region" description="Helical" evidence="8">
    <location>
        <begin position="168"/>
        <end position="187"/>
    </location>
</feature>
<gene>
    <name evidence="9" type="ORF">BDK89_1007</name>
</gene>
<dbReference type="EMBL" id="SOAU01000001">
    <property type="protein sequence ID" value="TDT15437.1"/>
    <property type="molecule type" value="Genomic_DNA"/>
</dbReference>
<evidence type="ECO:0000256" key="5">
    <source>
        <dbReference type="ARBA" id="ARBA00022692"/>
    </source>
</evidence>
<evidence type="ECO:0000256" key="6">
    <source>
        <dbReference type="ARBA" id="ARBA00022989"/>
    </source>
</evidence>
<feature type="transmembrane region" description="Helical" evidence="8">
    <location>
        <begin position="321"/>
        <end position="352"/>
    </location>
</feature>
<keyword evidence="10" id="KW-1185">Reference proteome</keyword>
<feature type="transmembrane region" description="Helical" evidence="8">
    <location>
        <begin position="83"/>
        <end position="103"/>
    </location>
</feature>
<dbReference type="PANTHER" id="PTHR21716:SF53">
    <property type="entry name" value="PERMEASE PERM-RELATED"/>
    <property type="match status" value="1"/>
</dbReference>
<evidence type="ECO:0000256" key="4">
    <source>
        <dbReference type="ARBA" id="ARBA00022475"/>
    </source>
</evidence>
<evidence type="ECO:0000256" key="7">
    <source>
        <dbReference type="ARBA" id="ARBA00023136"/>
    </source>
</evidence>
<dbReference type="GO" id="GO:0005886">
    <property type="term" value="C:plasma membrane"/>
    <property type="evidence" value="ECO:0007669"/>
    <property type="project" value="UniProtKB-SubCell"/>
</dbReference>
<feature type="transmembrane region" description="Helical" evidence="8">
    <location>
        <begin position="277"/>
        <end position="301"/>
    </location>
</feature>
<feature type="transmembrane region" description="Helical" evidence="8">
    <location>
        <begin position="251"/>
        <end position="270"/>
    </location>
</feature>
<evidence type="ECO:0000313" key="9">
    <source>
        <dbReference type="EMBL" id="TDT15437.1"/>
    </source>
</evidence>
<evidence type="ECO:0000256" key="2">
    <source>
        <dbReference type="ARBA" id="ARBA00009773"/>
    </source>
</evidence>
<keyword evidence="5 8" id="KW-0812">Transmembrane</keyword>
<evidence type="ECO:0000313" key="10">
    <source>
        <dbReference type="Proteomes" id="UP000294558"/>
    </source>
</evidence>
<dbReference type="PANTHER" id="PTHR21716">
    <property type="entry name" value="TRANSMEMBRANE PROTEIN"/>
    <property type="match status" value="1"/>
</dbReference>
<keyword evidence="6 8" id="KW-1133">Transmembrane helix</keyword>
<feature type="transmembrane region" description="Helical" evidence="8">
    <location>
        <begin position="29"/>
        <end position="47"/>
    </location>
</feature>
<evidence type="ECO:0000256" key="1">
    <source>
        <dbReference type="ARBA" id="ARBA00004651"/>
    </source>
</evidence>
<accession>A0A4R7HWG4</accession>
<keyword evidence="4" id="KW-1003">Cell membrane</keyword>
<dbReference type="Pfam" id="PF01594">
    <property type="entry name" value="AI-2E_transport"/>
    <property type="match status" value="1"/>
</dbReference>
<organism evidence="9 10">
    <name type="scientific">Ilumatobacter fluminis</name>
    <dbReference type="NCBI Taxonomy" id="467091"/>
    <lineage>
        <taxon>Bacteria</taxon>
        <taxon>Bacillati</taxon>
        <taxon>Actinomycetota</taxon>
        <taxon>Acidimicrobiia</taxon>
        <taxon>Acidimicrobiales</taxon>
        <taxon>Ilumatobacteraceae</taxon>
        <taxon>Ilumatobacter</taxon>
    </lineage>
</organism>
<comment type="subcellular location">
    <subcellularLocation>
        <location evidence="1">Cell membrane</location>
        <topology evidence="1">Multi-pass membrane protein</topology>
    </subcellularLocation>
</comment>
<reference evidence="9 10" key="1">
    <citation type="submission" date="2019-03" db="EMBL/GenBank/DDBJ databases">
        <title>Sequencing the genomes of 1000 actinobacteria strains.</title>
        <authorList>
            <person name="Klenk H.-P."/>
        </authorList>
    </citation>
    <scope>NUCLEOTIDE SEQUENCE [LARGE SCALE GENOMIC DNA]</scope>
    <source>
        <strain evidence="9 10">DSM 18936</strain>
    </source>
</reference>
<keyword evidence="7 8" id="KW-0472">Membrane</keyword>
<dbReference type="RefSeq" id="WP_133867884.1">
    <property type="nucleotide sequence ID" value="NZ_SOAU01000001.1"/>
</dbReference>
<name>A0A4R7HWG4_9ACTN</name>
<proteinExistence type="inferred from homology"/>
<dbReference type="OrthoDB" id="9784366at2"/>
<dbReference type="Proteomes" id="UP000294558">
    <property type="component" value="Unassembled WGS sequence"/>
</dbReference>
<dbReference type="GO" id="GO:0055085">
    <property type="term" value="P:transmembrane transport"/>
    <property type="evidence" value="ECO:0007669"/>
    <property type="project" value="TreeGrafter"/>
</dbReference>
<comment type="caution">
    <text evidence="9">The sequence shown here is derived from an EMBL/GenBank/DDBJ whole genome shotgun (WGS) entry which is preliminary data.</text>
</comment>
<evidence type="ECO:0000256" key="8">
    <source>
        <dbReference type="SAM" id="Phobius"/>
    </source>
</evidence>
<protein>
    <submittedName>
        <fullName evidence="9">Putative PurR-regulated permease PerM</fullName>
    </submittedName>
</protein>
<dbReference type="AlphaFoldDB" id="A0A4R7HWG4"/>
<sequence length="376" mass="38969">MSDRAVETRPARDAGPWAVPHVLERGAAWSWRIVVVAGALAVVAWSLARLSVVLIPVFVALVASALLSPVVERLATKLPRLLAVWSTLLTCAAAVAGLGYLLWGPLRSSFDDLSSQWDDAIADVEQWLIDGPFGLSAERVDRLSESARDAAERLGSGLLAEPASAARTLTEVVGGFFLAIVLTFFFLKDGPTMWRWLVDRVATSRRLLLDDAGCAAFSAMQGWIRGVAITGVADAILIGAALVILDVPAAIPLAVITFFAAFLPVVGATVAGGLATLIALVSDGPGTAIIVAIVVLAVQQIEGDILMPLVMQRQVSLHPVVVLVALAAGAAIAGIVGAIVAVPITAALSAAVSSIRSARTQHVLIDGPDTPVGVDG</sequence>
<keyword evidence="3" id="KW-0813">Transport</keyword>
<feature type="transmembrane region" description="Helical" evidence="8">
    <location>
        <begin position="53"/>
        <end position="71"/>
    </location>
</feature>
<evidence type="ECO:0000256" key="3">
    <source>
        <dbReference type="ARBA" id="ARBA00022448"/>
    </source>
</evidence>
<feature type="transmembrane region" description="Helical" evidence="8">
    <location>
        <begin position="227"/>
        <end position="245"/>
    </location>
</feature>
<comment type="similarity">
    <text evidence="2">Belongs to the autoinducer-2 exporter (AI-2E) (TC 2.A.86) family.</text>
</comment>